<evidence type="ECO:0000256" key="1">
    <source>
        <dbReference type="SAM" id="Phobius"/>
    </source>
</evidence>
<protein>
    <recommendedName>
        <fullName evidence="2">Outer membrane protein beta-barrel domain-containing protein</fullName>
    </recommendedName>
</protein>
<evidence type="ECO:0000259" key="2">
    <source>
        <dbReference type="Pfam" id="PF13568"/>
    </source>
</evidence>
<dbReference type="Proteomes" id="UP000262954">
    <property type="component" value="Unassembled WGS sequence"/>
</dbReference>
<proteinExistence type="predicted"/>
<keyword evidence="1" id="KW-0812">Transmembrane</keyword>
<comment type="caution">
    <text evidence="3">The sequence shown here is derived from an EMBL/GenBank/DDBJ whole genome shotgun (WGS) entry which is preliminary data.</text>
</comment>
<dbReference type="AlphaFoldDB" id="A0A354LZW5"/>
<evidence type="ECO:0000313" key="3">
    <source>
        <dbReference type="EMBL" id="HBJ07804.1"/>
    </source>
</evidence>
<feature type="transmembrane region" description="Helical" evidence="1">
    <location>
        <begin position="45"/>
        <end position="65"/>
    </location>
</feature>
<dbReference type="Pfam" id="PF13568">
    <property type="entry name" value="OMP_b-brl_2"/>
    <property type="match status" value="1"/>
</dbReference>
<evidence type="ECO:0000313" key="4">
    <source>
        <dbReference type="Proteomes" id="UP000262954"/>
    </source>
</evidence>
<sequence length="420" mass="47832">MKQKDDKWTIRFRKRMEGYVELPPSGVWERLDEELSFNSRQRHRFPRIAVAAVILLFISVGLYFLTYTSDNDGIITADAPSRILEHHKVDKPFRKTIVTDSKKIITHAPIYVRTVKKRTENNVLGEENIAVAQSIDTIQAPSQEKVEDLSEQKNTLQEKKEHFTNGSSVGKDFEIRQLPKKSKGWSIGVSVGNNVIASAENHYGFSNLDRSGIMPRSMNMLQTGENETSEDQKITAAYQQIMLKNINLETTTDIKHHFPVTFGISLRKDLSNSFSIETGLTYTLLSSDLKAGNDIYYSQEQRLHYLGIPLKAGWYFVKKRRVSLYLSAGGAVEKCVKSQLKTHYEMQNDLSFIGDDHLDVKKLQWSVLASLGAQFNITDHFGIYAEPGAIYYFDDGTDVSTIRKEKPFNINLQIGLRFGF</sequence>
<accession>A0A354LZW5</accession>
<name>A0A354LZW5_9BACT</name>
<keyword evidence="1" id="KW-0472">Membrane</keyword>
<feature type="domain" description="Outer membrane protein beta-barrel" evidence="2">
    <location>
        <begin position="249"/>
        <end position="385"/>
    </location>
</feature>
<dbReference type="Gene3D" id="2.40.160.20">
    <property type="match status" value="1"/>
</dbReference>
<keyword evidence="1" id="KW-1133">Transmembrane helix</keyword>
<organism evidence="3 4">
    <name type="scientific">Coprobacter fastidiosus</name>
    <dbReference type="NCBI Taxonomy" id="1099853"/>
    <lineage>
        <taxon>Bacteria</taxon>
        <taxon>Pseudomonadati</taxon>
        <taxon>Bacteroidota</taxon>
        <taxon>Bacteroidia</taxon>
        <taxon>Bacteroidales</taxon>
        <taxon>Barnesiellaceae</taxon>
        <taxon>Coprobacter</taxon>
    </lineage>
</organism>
<dbReference type="SUPFAM" id="SSF56925">
    <property type="entry name" value="OMPA-like"/>
    <property type="match status" value="1"/>
</dbReference>
<dbReference type="InterPro" id="IPR011250">
    <property type="entry name" value="OMP/PagP_B-barrel"/>
</dbReference>
<dbReference type="EMBL" id="DNWC01000034">
    <property type="protein sequence ID" value="HBJ07804.1"/>
    <property type="molecule type" value="Genomic_DNA"/>
</dbReference>
<dbReference type="InterPro" id="IPR025665">
    <property type="entry name" value="Beta-barrel_OMP_2"/>
</dbReference>
<reference evidence="3 4" key="1">
    <citation type="journal article" date="2018" name="Nat. Biotechnol.">
        <title>A standardized bacterial taxonomy based on genome phylogeny substantially revises the tree of life.</title>
        <authorList>
            <person name="Parks D.H."/>
            <person name="Chuvochina M."/>
            <person name="Waite D.W."/>
            <person name="Rinke C."/>
            <person name="Skarshewski A."/>
            <person name="Chaumeil P.A."/>
            <person name="Hugenholtz P."/>
        </authorList>
    </citation>
    <scope>NUCLEOTIDE SEQUENCE [LARGE SCALE GENOMIC DNA]</scope>
    <source>
        <strain evidence="3">UBA11482</strain>
    </source>
</reference>
<gene>
    <name evidence="3" type="ORF">DDY73_02250</name>
</gene>